<gene>
    <name evidence="2" type="ORF">IFK94_03425</name>
</gene>
<dbReference type="InterPro" id="IPR017802">
    <property type="entry name" value="VWFA-rel_acidobac-type"/>
</dbReference>
<evidence type="ECO:0000259" key="1">
    <source>
        <dbReference type="PROSITE" id="PS50234"/>
    </source>
</evidence>
<dbReference type="Pfam" id="PF13519">
    <property type="entry name" value="VWA_2"/>
    <property type="match status" value="1"/>
</dbReference>
<comment type="caution">
    <text evidence="2">The sequence shown here is derived from an EMBL/GenBank/DDBJ whole genome shotgun (WGS) entry which is preliminary data.</text>
</comment>
<dbReference type="PANTHER" id="PTHR10166">
    <property type="entry name" value="VOLTAGE-DEPENDENT CALCIUM CHANNEL SUBUNIT ALPHA-2/DELTA-RELATED"/>
    <property type="match status" value="1"/>
</dbReference>
<proteinExistence type="predicted"/>
<dbReference type="AlphaFoldDB" id="A0A8J7CKG5"/>
<dbReference type="InterPro" id="IPR051173">
    <property type="entry name" value="Ca_channel_alpha-2/delta"/>
</dbReference>
<dbReference type="InterPro" id="IPR036465">
    <property type="entry name" value="vWFA_dom_sf"/>
</dbReference>
<evidence type="ECO:0000313" key="3">
    <source>
        <dbReference type="Proteomes" id="UP000648239"/>
    </source>
</evidence>
<accession>A0A8J7CKG5</accession>
<protein>
    <submittedName>
        <fullName evidence="2">VWA domain-containing protein</fullName>
    </submittedName>
</protein>
<dbReference type="Proteomes" id="UP000648239">
    <property type="component" value="Unassembled WGS sequence"/>
</dbReference>
<dbReference type="InterPro" id="IPR002035">
    <property type="entry name" value="VWF_A"/>
</dbReference>
<feature type="domain" description="VWFA" evidence="1">
    <location>
        <begin position="175"/>
        <end position="355"/>
    </location>
</feature>
<sequence length="409" mass="45136">MGLHINTVRRLLRLLILALAAIGLLTTALGAGRVARFVRPRHLSTVVGTSQFSLEILPPGSARIQEVRITLDGEPLMVLDSPPWEGSFEAGDGSGGHLLEAEVVLEDGAVHKALVRTMAIQIDVVEDVDLVNLHAVVRDRQGHYITDLTRERFTLLEDGAAQTIRRFSTDLKPLAIGIVLDVSRTMRGEKLEAAKNSALRFLDTLGEGDRAMVVTFSNRVRVLQPATTDRKLLADAIRSAEVEGGTALYDGIWRTSDYLRRLDGRRVMLLLTDGRDEAGNGMEPGSLHTLEEALDHSNRNDVMIFAIGYGKNLKQLDFYQRHTLESILRRLAETSGGAVLFPKRIGSLKKSFEAVTRDLRHQYSVAYTSTNKVRNGVWRTIELSTDVPRHEVVTRKGYFAPSGSSAAVP</sequence>
<dbReference type="GO" id="GO:0005891">
    <property type="term" value="C:voltage-gated calcium channel complex"/>
    <property type="evidence" value="ECO:0007669"/>
    <property type="project" value="TreeGrafter"/>
</dbReference>
<dbReference type="SUPFAM" id="SSF53300">
    <property type="entry name" value="vWA-like"/>
    <property type="match status" value="1"/>
</dbReference>
<reference evidence="2 3" key="1">
    <citation type="submission" date="2020-08" db="EMBL/GenBank/DDBJ databases">
        <title>Acidobacteriota in marine sediments use diverse sulfur dissimilation pathways.</title>
        <authorList>
            <person name="Wasmund K."/>
        </authorList>
    </citation>
    <scope>NUCLEOTIDE SEQUENCE [LARGE SCALE GENOMIC DNA]</scope>
    <source>
        <strain evidence="2">MAG AM4</strain>
    </source>
</reference>
<dbReference type="Gene3D" id="3.40.50.410">
    <property type="entry name" value="von Willebrand factor, type A domain"/>
    <property type="match status" value="1"/>
</dbReference>
<dbReference type="SMART" id="SM00327">
    <property type="entry name" value="VWA"/>
    <property type="match status" value="1"/>
</dbReference>
<dbReference type="PROSITE" id="PS50234">
    <property type="entry name" value="VWFA"/>
    <property type="match status" value="1"/>
</dbReference>
<organism evidence="2 3">
    <name type="scientific">Candidatus Polarisedimenticola svalbardensis</name>
    <dbReference type="NCBI Taxonomy" id="2886004"/>
    <lineage>
        <taxon>Bacteria</taxon>
        <taxon>Pseudomonadati</taxon>
        <taxon>Acidobacteriota</taxon>
        <taxon>Candidatus Polarisedimenticolia</taxon>
        <taxon>Candidatus Polarisedimenticolales</taxon>
        <taxon>Candidatus Polarisedimenticolaceae</taxon>
        <taxon>Candidatus Polarisedimenticola</taxon>
    </lineage>
</organism>
<dbReference type="GO" id="GO:0005245">
    <property type="term" value="F:voltage-gated calcium channel activity"/>
    <property type="evidence" value="ECO:0007669"/>
    <property type="project" value="TreeGrafter"/>
</dbReference>
<dbReference type="EMBL" id="JACXWD010000006">
    <property type="protein sequence ID" value="MBD3867153.1"/>
    <property type="molecule type" value="Genomic_DNA"/>
</dbReference>
<name>A0A8J7CKG5_9BACT</name>
<evidence type="ECO:0000313" key="2">
    <source>
        <dbReference type="EMBL" id="MBD3867153.1"/>
    </source>
</evidence>
<dbReference type="PANTHER" id="PTHR10166:SF37">
    <property type="entry name" value="STOLID, ISOFORM H"/>
    <property type="match status" value="1"/>
</dbReference>
<dbReference type="NCBIfam" id="TIGR03436">
    <property type="entry name" value="acidobact_VWFA"/>
    <property type="match status" value="1"/>
</dbReference>